<evidence type="ECO:0000256" key="6">
    <source>
        <dbReference type="ARBA" id="ARBA00048432"/>
    </source>
</evidence>
<evidence type="ECO:0000256" key="1">
    <source>
        <dbReference type="ARBA" id="ARBA00007913"/>
    </source>
</evidence>
<evidence type="ECO:0000259" key="7">
    <source>
        <dbReference type="SMART" id="SM00382"/>
    </source>
</evidence>
<dbReference type="InterPro" id="IPR041677">
    <property type="entry name" value="DNA2/NAM7_AAA_11"/>
</dbReference>
<evidence type="ECO:0000256" key="5">
    <source>
        <dbReference type="ARBA" id="ARBA00022840"/>
    </source>
</evidence>
<dbReference type="InterPro" id="IPR047187">
    <property type="entry name" value="SF1_C_Upf1"/>
</dbReference>
<dbReference type="InterPro" id="IPR041679">
    <property type="entry name" value="DNA2/NAM7-like_C"/>
</dbReference>
<dbReference type="OMA" id="FQGQECE"/>
<reference evidence="10" key="1">
    <citation type="submission" date="2020-12" db="UniProtKB">
        <authorList>
            <consortium name="WormBaseParasite"/>
        </authorList>
    </citation>
    <scope>IDENTIFICATION</scope>
    <source>
        <strain evidence="10">MHco3</strain>
    </source>
</reference>
<dbReference type="SMART" id="SM00487">
    <property type="entry name" value="DEXDc"/>
    <property type="match status" value="1"/>
</dbReference>
<keyword evidence="5" id="KW-0067">ATP-binding</keyword>
<dbReference type="OrthoDB" id="5805783at2759"/>
<feature type="domain" description="AAA+ ATPase" evidence="7">
    <location>
        <begin position="370"/>
        <end position="575"/>
    </location>
</feature>
<dbReference type="GO" id="GO:0016787">
    <property type="term" value="F:hydrolase activity"/>
    <property type="evidence" value="ECO:0007669"/>
    <property type="project" value="UniProtKB-KW"/>
</dbReference>
<dbReference type="Proteomes" id="UP000025227">
    <property type="component" value="Unplaced"/>
</dbReference>
<evidence type="ECO:0000313" key="9">
    <source>
        <dbReference type="Proteomes" id="UP000025227"/>
    </source>
</evidence>
<evidence type="ECO:0000259" key="8">
    <source>
        <dbReference type="SMART" id="SM00487"/>
    </source>
</evidence>
<proteinExistence type="inferred from homology"/>
<dbReference type="InterPro" id="IPR014001">
    <property type="entry name" value="Helicase_ATP-bd"/>
</dbReference>
<dbReference type="Pfam" id="PF13086">
    <property type="entry name" value="AAA_11"/>
    <property type="match status" value="2"/>
</dbReference>
<evidence type="ECO:0000256" key="3">
    <source>
        <dbReference type="ARBA" id="ARBA00022801"/>
    </source>
</evidence>
<name>A0A7I4XRU7_HAECO</name>
<evidence type="ECO:0000313" key="10">
    <source>
        <dbReference type="WBParaSite" id="HCON_00002610-00002"/>
    </source>
</evidence>
<comment type="catalytic activity">
    <reaction evidence="6">
        <text>ATP + H2O = ADP + phosphate + H(+)</text>
        <dbReference type="Rhea" id="RHEA:13065"/>
        <dbReference type="ChEBI" id="CHEBI:15377"/>
        <dbReference type="ChEBI" id="CHEBI:15378"/>
        <dbReference type="ChEBI" id="CHEBI:30616"/>
        <dbReference type="ChEBI" id="CHEBI:43474"/>
        <dbReference type="ChEBI" id="CHEBI:456216"/>
        <dbReference type="EC" id="3.6.4.12"/>
    </reaction>
    <physiologicalReaction direction="left-to-right" evidence="6">
        <dbReference type="Rhea" id="RHEA:13066"/>
    </physiologicalReaction>
</comment>
<sequence length="818" mass="92691">MITVLRILGQLWRQNSVIAVKVLQRVTVAAKFKVSFSNFVTVRNSRIFFTYFLNFLNFDLWTTLQLSFCNKRIDKVPLIVGEPRNCTFRYQLWIGINRFCHLSYPRKWVTISPKDAIKLHSMICARRNFLKKLYSSENVIKSYLHSSFPVGSIGRYAKLQKRKDPLASCPPEFRAKLKEWPKLLQAEIDESVSHLKELREVSDLPALEDRGLLLGNLRLVSDDLHPITGRTVVLRRIPSLNGPDRSKIFRTGAPVTIRDAKTLREIAECVMLASNKKEIKIKIRPSSGSRHLDGDTEYMLTMSQSSGAMHSVQDFFLQNKVVDTPGVDLLGYAFRAKNMPSIHNDRMIADLSDELNESQRRAVSAALNKKRPFVTIQGPPGTGKTRVVAEIVRQLIRRRMKTLVCAPSNVATDKVMSEVIRLLDSEQLENIDPDDLMHDMVSDAETIEEAITSNDKYPELCDMFDKMNGPIDEQDRGNMKKEANKLKWKIIKESYKRRLAIFCTLTSSAIQRLAQVNWHPDVIIIDEAAQASEPVAWAAVVQAKRCILAGDHAQLPSTILSLDARKGNLDVSLMERLAKEFSNTNINQLLTIQYRMNEKIMQWSSTEFYESRLVAAEEVSQITLSDISFIPNDSPLNVPLLMINTDLVKDDGNHSFRELSSQMSFKNPGEATLVIRYVDVLKSVGISGKEIAVISPYYAQVAAIRSIINATDVSVNTVDSFQGQEREVVVFSMVRHNPEQVIGFLQNERRLNVAITRAKRQFVLIGSARMMKKNRHLRSLLSTIRRCGKVYEPGIMDAFEKVTSSLPTSSDKKVAVQS</sequence>
<dbReference type="InterPro" id="IPR050534">
    <property type="entry name" value="Coronavir_polyprotein_1ab"/>
</dbReference>
<dbReference type="AlphaFoldDB" id="A0A7I4XRU7"/>
<evidence type="ECO:0000256" key="4">
    <source>
        <dbReference type="ARBA" id="ARBA00022806"/>
    </source>
</evidence>
<keyword evidence="4" id="KW-0347">Helicase</keyword>
<dbReference type="InterPro" id="IPR027417">
    <property type="entry name" value="P-loop_NTPase"/>
</dbReference>
<comment type="similarity">
    <text evidence="1">Belongs to the DNA2/NAM7 helicase family.</text>
</comment>
<dbReference type="GO" id="GO:0005524">
    <property type="term" value="F:ATP binding"/>
    <property type="evidence" value="ECO:0007669"/>
    <property type="project" value="UniProtKB-KW"/>
</dbReference>
<keyword evidence="3" id="KW-0378">Hydrolase</keyword>
<dbReference type="InterPro" id="IPR003593">
    <property type="entry name" value="AAA+_ATPase"/>
</dbReference>
<dbReference type="Gene3D" id="2.40.30.270">
    <property type="match status" value="1"/>
</dbReference>
<dbReference type="SUPFAM" id="SSF52540">
    <property type="entry name" value="P-loop containing nucleoside triphosphate hydrolases"/>
    <property type="match status" value="1"/>
</dbReference>
<evidence type="ECO:0000256" key="2">
    <source>
        <dbReference type="ARBA" id="ARBA00022741"/>
    </source>
</evidence>
<keyword evidence="2" id="KW-0547">Nucleotide-binding</keyword>
<dbReference type="WBParaSite" id="HCON_00002610-00002">
    <property type="protein sequence ID" value="HCON_00002610-00002"/>
    <property type="gene ID" value="HCON_00002610"/>
</dbReference>
<keyword evidence="9" id="KW-1185">Reference proteome</keyword>
<dbReference type="GO" id="GO:0005694">
    <property type="term" value="C:chromosome"/>
    <property type="evidence" value="ECO:0007669"/>
    <property type="project" value="UniProtKB-ARBA"/>
</dbReference>
<dbReference type="FunFam" id="3.40.50.300:FF:000326">
    <property type="entry name" value="P-loop containing nucleoside triphosphate hydrolase"/>
    <property type="match status" value="1"/>
</dbReference>
<dbReference type="GO" id="GO:0043139">
    <property type="term" value="F:5'-3' DNA helicase activity"/>
    <property type="evidence" value="ECO:0007669"/>
    <property type="project" value="TreeGrafter"/>
</dbReference>
<dbReference type="PANTHER" id="PTHR43788:SF16">
    <property type="entry name" value="HELICASE WITH ZINC FINGER 2"/>
    <property type="match status" value="1"/>
</dbReference>
<protein>
    <submittedName>
        <fullName evidence="10">Helicase ATP-binding domain-containing protein</fullName>
    </submittedName>
</protein>
<dbReference type="SMART" id="SM00382">
    <property type="entry name" value="AAA"/>
    <property type="match status" value="1"/>
</dbReference>
<dbReference type="Pfam" id="PF13087">
    <property type="entry name" value="AAA_12"/>
    <property type="match status" value="1"/>
</dbReference>
<accession>A0A7I4XRU7</accession>
<organism evidence="9 10">
    <name type="scientific">Haemonchus contortus</name>
    <name type="common">Barber pole worm</name>
    <dbReference type="NCBI Taxonomy" id="6289"/>
    <lineage>
        <taxon>Eukaryota</taxon>
        <taxon>Metazoa</taxon>
        <taxon>Ecdysozoa</taxon>
        <taxon>Nematoda</taxon>
        <taxon>Chromadorea</taxon>
        <taxon>Rhabditida</taxon>
        <taxon>Rhabditina</taxon>
        <taxon>Rhabditomorpha</taxon>
        <taxon>Strongyloidea</taxon>
        <taxon>Trichostrongylidae</taxon>
        <taxon>Haemonchus</taxon>
    </lineage>
</organism>
<dbReference type="PANTHER" id="PTHR43788">
    <property type="entry name" value="DNA2/NAM7 HELICASE FAMILY MEMBER"/>
    <property type="match status" value="1"/>
</dbReference>
<feature type="domain" description="Helicase ATP-binding" evidence="8">
    <location>
        <begin position="351"/>
        <end position="603"/>
    </location>
</feature>
<dbReference type="Gene3D" id="3.40.50.300">
    <property type="entry name" value="P-loop containing nucleotide triphosphate hydrolases"/>
    <property type="match status" value="2"/>
</dbReference>
<dbReference type="CDD" id="cd18808">
    <property type="entry name" value="SF1_C_Upf1"/>
    <property type="match status" value="1"/>
</dbReference>